<evidence type="ECO:0000313" key="9">
    <source>
        <dbReference type="EMBL" id="KPA76570.1"/>
    </source>
</evidence>
<keyword evidence="3" id="KW-0479">Metal-binding</keyword>
<dbReference type="CDD" id="cd06460">
    <property type="entry name" value="M32_Taq"/>
    <property type="match status" value="1"/>
</dbReference>
<keyword evidence="4" id="KW-0378">Hydrolase</keyword>
<reference evidence="9 10" key="1">
    <citation type="submission" date="2015-07" db="EMBL/GenBank/DDBJ databases">
        <title>High-quality genome of monoxenous trypanosomatid Leptomonas pyrrhocoris.</title>
        <authorList>
            <person name="Flegontov P."/>
            <person name="Butenko A."/>
            <person name="Firsov S."/>
            <person name="Vlcek C."/>
            <person name="Logacheva M.D."/>
            <person name="Field M."/>
            <person name="Filatov D."/>
            <person name="Flegontova O."/>
            <person name="Gerasimov E."/>
            <person name="Jackson A.P."/>
            <person name="Kelly S."/>
            <person name="Opperdoes F."/>
            <person name="O'Reilly A."/>
            <person name="Votypka J."/>
            <person name="Yurchenko V."/>
            <person name="Lukes J."/>
        </authorList>
    </citation>
    <scope>NUCLEOTIDE SEQUENCE [LARGE SCALE GENOMIC DNA]</scope>
    <source>
        <strain evidence="9">H10</strain>
    </source>
</reference>
<evidence type="ECO:0000256" key="6">
    <source>
        <dbReference type="ARBA" id="ARBA00052755"/>
    </source>
</evidence>
<dbReference type="Gene3D" id="1.10.1370.30">
    <property type="match status" value="1"/>
</dbReference>
<dbReference type="SUPFAM" id="SSF55486">
    <property type="entry name" value="Metalloproteases ('zincins'), catalytic domain"/>
    <property type="match status" value="1"/>
</dbReference>
<protein>
    <recommendedName>
        <fullName evidence="8">carboxypeptidase Taq</fullName>
        <ecNumber evidence="8">3.4.17.19</ecNumber>
    </recommendedName>
</protein>
<dbReference type="OrthoDB" id="275647at2759"/>
<dbReference type="PANTHER" id="PTHR34217:SF1">
    <property type="entry name" value="CARBOXYPEPTIDASE 1"/>
    <property type="match status" value="1"/>
</dbReference>
<organism evidence="9 10">
    <name type="scientific">Leptomonas pyrrhocoris</name>
    <name type="common">Firebug parasite</name>
    <dbReference type="NCBI Taxonomy" id="157538"/>
    <lineage>
        <taxon>Eukaryota</taxon>
        <taxon>Discoba</taxon>
        <taxon>Euglenozoa</taxon>
        <taxon>Kinetoplastea</taxon>
        <taxon>Metakinetoplastina</taxon>
        <taxon>Trypanosomatida</taxon>
        <taxon>Trypanosomatidae</taxon>
        <taxon>Leishmaniinae</taxon>
        <taxon>Leptomonas</taxon>
    </lineage>
</organism>
<dbReference type="GO" id="GO:0006508">
    <property type="term" value="P:proteolysis"/>
    <property type="evidence" value="ECO:0007669"/>
    <property type="project" value="UniProtKB-KW"/>
</dbReference>
<dbReference type="OMA" id="CIRTGQM"/>
<dbReference type="PRINTS" id="PR00998">
    <property type="entry name" value="CRBOXYPTASET"/>
</dbReference>
<dbReference type="FunFam" id="1.10.1370.30:FF:000003">
    <property type="entry name" value="Thermostable carboxypeptidase 1"/>
    <property type="match status" value="1"/>
</dbReference>
<evidence type="ECO:0000256" key="5">
    <source>
        <dbReference type="ARBA" id="ARBA00023049"/>
    </source>
</evidence>
<comment type="caution">
    <text evidence="9">The sequence shown here is derived from an EMBL/GenBank/DDBJ whole genome shotgun (WGS) entry which is preliminary data.</text>
</comment>
<dbReference type="PROSITE" id="PS52034">
    <property type="entry name" value="PEPTIDASE_M32"/>
    <property type="match status" value="1"/>
</dbReference>
<evidence type="ECO:0000256" key="8">
    <source>
        <dbReference type="ARBA" id="ARBA00066553"/>
    </source>
</evidence>
<evidence type="ECO:0000256" key="7">
    <source>
        <dbReference type="ARBA" id="ARBA00061580"/>
    </source>
</evidence>
<dbReference type="Proteomes" id="UP000037923">
    <property type="component" value="Unassembled WGS sequence"/>
</dbReference>
<keyword evidence="1 9" id="KW-0121">Carboxypeptidase</keyword>
<proteinExistence type="inferred from homology"/>
<comment type="catalytic activity">
    <reaction evidence="6">
        <text>Release of a C-terminal amino acid with broad specificity, except for -Pro.</text>
        <dbReference type="EC" id="3.4.17.19"/>
    </reaction>
</comment>
<dbReference type="EMBL" id="LGTL01000020">
    <property type="protein sequence ID" value="KPA76570.1"/>
    <property type="molecule type" value="Genomic_DNA"/>
</dbReference>
<gene>
    <name evidence="9" type="ORF">ABB37_07854</name>
</gene>
<dbReference type="RefSeq" id="XP_015655009.1">
    <property type="nucleotide sequence ID" value="XM_015806645.1"/>
</dbReference>
<evidence type="ECO:0000256" key="4">
    <source>
        <dbReference type="ARBA" id="ARBA00022801"/>
    </source>
</evidence>
<evidence type="ECO:0000313" key="10">
    <source>
        <dbReference type="Proteomes" id="UP000037923"/>
    </source>
</evidence>
<keyword evidence="10" id="KW-1185">Reference proteome</keyword>
<dbReference type="PANTHER" id="PTHR34217">
    <property type="entry name" value="METAL-DEPENDENT CARBOXYPEPTIDASE"/>
    <property type="match status" value="1"/>
</dbReference>
<dbReference type="Pfam" id="PF02074">
    <property type="entry name" value="Peptidase_M32"/>
    <property type="match status" value="1"/>
</dbReference>
<keyword evidence="2" id="KW-0645">Protease</keyword>
<evidence type="ECO:0000256" key="1">
    <source>
        <dbReference type="ARBA" id="ARBA00022645"/>
    </source>
</evidence>
<dbReference type="AlphaFoldDB" id="A0A0M9FUW2"/>
<keyword evidence="5" id="KW-0482">Metalloprotease</keyword>
<dbReference type="GO" id="GO:0046914">
    <property type="term" value="F:transition metal ion binding"/>
    <property type="evidence" value="ECO:0007669"/>
    <property type="project" value="UniProtKB-ARBA"/>
</dbReference>
<evidence type="ECO:0000256" key="3">
    <source>
        <dbReference type="ARBA" id="ARBA00022723"/>
    </source>
</evidence>
<dbReference type="VEuPathDB" id="TriTrypDB:LpyrH10_20_1770"/>
<evidence type="ECO:0000256" key="2">
    <source>
        <dbReference type="ARBA" id="ARBA00022670"/>
    </source>
</evidence>
<name>A0A0M9FUW2_LEPPY</name>
<dbReference type="InterPro" id="IPR001333">
    <property type="entry name" value="Peptidase_M32_Taq"/>
</dbReference>
<sequence length="434" mass="49261">MRRRCDARSALSSDFVQRNAGVSTTARLLWAKCRASNDLAAFLPTLKELVRMGREEAQHRSAKTGKPLYESLFNEYECGMTLETVDRVFNDVKSWLPGLLQKILAAQKDSGVEAIAPEAPFPKDKQQALGHHLMRVWGFDFEAGRLDEAPHPFTGMGKEDTRITTHYDEEDFTKAMFATIHETGHSRYETGCGPMAMRGQPVCNARSLSIHESQSRFAEVVVGHSGAFAEFITPILKEYLGDQPAFTVENVRLMNQTVKPGFIRIYADEVCYPLHVVLRYEIERALIEGTMEVDDIPRVWSEKMKEYLGLDTEGRDDIGCLQDIHWAQGCFGYFPTYSLGSMFAVQLMATIKKELGEDTVDKCIRTGNLEPILSKQKEKIWANGCMLETEDLIKKATGEPLNPKYFREYLERRYLRKEDSKMRSSVASVMPHSN</sequence>
<dbReference type="EC" id="3.4.17.19" evidence="8"/>
<dbReference type="GeneID" id="26908139"/>
<comment type="similarity">
    <text evidence="7">Belongs to the peptidase M32 family.</text>
</comment>
<dbReference type="GO" id="GO:0004181">
    <property type="term" value="F:metallocarboxypeptidase activity"/>
    <property type="evidence" value="ECO:0007669"/>
    <property type="project" value="InterPro"/>
</dbReference>
<accession>A0A0M9FUW2</accession>